<sequence>MNNLFNDDFVLDVKSNLENKSYACLIDILDMAIESNQKGHYIEAINFLTYVRENFKLGVLLDFDFDHYYNNPDNLINLLQNIKDQIQPQILKDSHLERFDSLFSNDFLYEFSEESISKIQTLINELRELVNSSDLFEAEHKQRLLKRLEKLQSEIHKKMSDVDRFWGLIGDAGVVIGKFGKDAEPFVNIIKKISGLVWKTQSQSEELPENNKHPLLENTE</sequence>
<gene>
    <name evidence="2" type="ORF">H0A76_02925</name>
</gene>
<proteinExistence type="predicted"/>
<protein>
    <submittedName>
        <fullName evidence="2">Uncharacterized protein</fullName>
    </submittedName>
</protein>
<accession>A0A853EZU7</accession>
<evidence type="ECO:0000256" key="1">
    <source>
        <dbReference type="SAM" id="Coils"/>
    </source>
</evidence>
<dbReference type="EMBL" id="JACCHT010000001">
    <property type="protein sequence ID" value="NYT26942.1"/>
    <property type="molecule type" value="Genomic_DNA"/>
</dbReference>
<reference evidence="2 3" key="1">
    <citation type="submission" date="2020-05" db="EMBL/GenBank/DDBJ databases">
        <title>Horizontal transmission and recombination maintain forever young bacterial symbiont genomes.</title>
        <authorList>
            <person name="Russell S.L."/>
            <person name="Pepper-Tunick E."/>
            <person name="Svedberg J."/>
            <person name="Byrne A."/>
            <person name="Ruelas Castillo J."/>
            <person name="Vollmers C."/>
            <person name="Beinart R.A."/>
            <person name="Corbett-Detig R."/>
        </authorList>
    </citation>
    <scope>NUCLEOTIDE SEQUENCE [LARGE SCALE GENOMIC DNA]</scope>
    <source>
        <strain evidence="2">455</strain>
    </source>
</reference>
<evidence type="ECO:0000313" key="2">
    <source>
        <dbReference type="EMBL" id="NYT26942.1"/>
    </source>
</evidence>
<keyword evidence="1" id="KW-0175">Coiled coil</keyword>
<evidence type="ECO:0000313" key="3">
    <source>
        <dbReference type="Proteomes" id="UP000568751"/>
    </source>
</evidence>
<comment type="caution">
    <text evidence="2">The sequence shown here is derived from an EMBL/GenBank/DDBJ whole genome shotgun (WGS) entry which is preliminary data.</text>
</comment>
<dbReference type="Proteomes" id="UP000568751">
    <property type="component" value="Unassembled WGS sequence"/>
</dbReference>
<organism evidence="2 3">
    <name type="scientific">Candidatus Thiodubiliella endoseptemdiera</name>
    <dbReference type="NCBI Taxonomy" id="2738886"/>
    <lineage>
        <taxon>Bacteria</taxon>
        <taxon>Pseudomonadati</taxon>
        <taxon>Pseudomonadota</taxon>
        <taxon>Gammaproteobacteria</taxon>
        <taxon>Candidatus Pseudothioglobaceae</taxon>
        <taxon>Candidatus Thiodubiliella</taxon>
    </lineage>
</organism>
<name>A0A853EZU7_9GAMM</name>
<feature type="coiled-coil region" evidence="1">
    <location>
        <begin position="119"/>
        <end position="161"/>
    </location>
</feature>
<dbReference type="AlphaFoldDB" id="A0A853EZU7"/>